<name>A0ABD1IIG4_SALDI</name>
<reference evidence="1 2" key="1">
    <citation type="submission" date="2024-06" db="EMBL/GenBank/DDBJ databases">
        <title>A chromosome level genome sequence of Diviner's sage (Salvia divinorum).</title>
        <authorList>
            <person name="Ford S.A."/>
            <person name="Ro D.-K."/>
            <person name="Ness R.W."/>
            <person name="Phillips M.A."/>
        </authorList>
    </citation>
    <scope>NUCLEOTIDE SEQUENCE [LARGE SCALE GENOMIC DNA]</scope>
    <source>
        <strain evidence="1">SAF-2024a</strain>
        <tissue evidence="1">Leaf</tissue>
    </source>
</reference>
<proteinExistence type="predicted"/>
<dbReference type="Proteomes" id="UP001567538">
    <property type="component" value="Unassembled WGS sequence"/>
</dbReference>
<gene>
    <name evidence="1" type="ORF">AAHA92_03516</name>
</gene>
<sequence length="95" mass="11201">MADIEEETLTINIPKSQRRMLYKVPVQLRRDKTHIYEPVVVSLGPYHHRRNPQLQLVEPFKNELRDIVCGGADRKSSLLSTIHERIDEPTRNWVK</sequence>
<dbReference type="Pfam" id="PF03140">
    <property type="entry name" value="DUF247"/>
    <property type="match status" value="1"/>
</dbReference>
<organism evidence="1 2">
    <name type="scientific">Salvia divinorum</name>
    <name type="common">Maria pastora</name>
    <name type="synonym">Diviner's sage</name>
    <dbReference type="NCBI Taxonomy" id="28513"/>
    <lineage>
        <taxon>Eukaryota</taxon>
        <taxon>Viridiplantae</taxon>
        <taxon>Streptophyta</taxon>
        <taxon>Embryophyta</taxon>
        <taxon>Tracheophyta</taxon>
        <taxon>Spermatophyta</taxon>
        <taxon>Magnoliopsida</taxon>
        <taxon>eudicotyledons</taxon>
        <taxon>Gunneridae</taxon>
        <taxon>Pentapetalae</taxon>
        <taxon>asterids</taxon>
        <taxon>lamiids</taxon>
        <taxon>Lamiales</taxon>
        <taxon>Lamiaceae</taxon>
        <taxon>Nepetoideae</taxon>
        <taxon>Mentheae</taxon>
        <taxon>Salviinae</taxon>
        <taxon>Salvia</taxon>
        <taxon>Salvia subgen. Calosphace</taxon>
    </lineage>
</organism>
<comment type="caution">
    <text evidence="1">The sequence shown here is derived from an EMBL/GenBank/DDBJ whole genome shotgun (WGS) entry which is preliminary data.</text>
</comment>
<protein>
    <submittedName>
        <fullName evidence="1">UPF0481 protein</fullName>
    </submittedName>
</protein>
<evidence type="ECO:0000313" key="2">
    <source>
        <dbReference type="Proteomes" id="UP001567538"/>
    </source>
</evidence>
<evidence type="ECO:0000313" key="1">
    <source>
        <dbReference type="EMBL" id="KAL1568112.1"/>
    </source>
</evidence>
<dbReference type="EMBL" id="JBEAFC010000002">
    <property type="protein sequence ID" value="KAL1568112.1"/>
    <property type="molecule type" value="Genomic_DNA"/>
</dbReference>
<accession>A0ABD1IIG4</accession>
<dbReference type="AlphaFoldDB" id="A0ABD1IIG4"/>
<keyword evidence="2" id="KW-1185">Reference proteome</keyword>
<dbReference type="InterPro" id="IPR004158">
    <property type="entry name" value="DUF247_pln"/>
</dbReference>